<dbReference type="EMBL" id="VDUW01000005">
    <property type="protein sequence ID" value="TXL64463.1"/>
    <property type="molecule type" value="Genomic_DNA"/>
</dbReference>
<dbReference type="Gene3D" id="3.40.50.150">
    <property type="entry name" value="Vaccinia Virus protein VP39"/>
    <property type="match status" value="1"/>
</dbReference>
<evidence type="ECO:0000256" key="5">
    <source>
        <dbReference type="ARBA" id="ARBA00047942"/>
    </source>
</evidence>
<feature type="coiled-coil region" evidence="6">
    <location>
        <begin position="1101"/>
        <end position="1131"/>
    </location>
</feature>
<dbReference type="EC" id="2.1.1.72" evidence="1"/>
<dbReference type="InterPro" id="IPR050953">
    <property type="entry name" value="N4_N6_ade-DNA_methylase"/>
</dbReference>
<evidence type="ECO:0000256" key="4">
    <source>
        <dbReference type="ARBA" id="ARBA00022691"/>
    </source>
</evidence>
<dbReference type="Proteomes" id="UP000321574">
    <property type="component" value="Unassembled WGS sequence"/>
</dbReference>
<name>A0A5C8NTK7_9BACI</name>
<protein>
    <recommendedName>
        <fullName evidence="1">site-specific DNA-methyltransferase (adenine-specific)</fullName>
        <ecNumber evidence="1">2.1.1.72</ecNumber>
    </recommendedName>
</protein>
<proteinExistence type="predicted"/>
<dbReference type="SUPFAM" id="SSF53335">
    <property type="entry name" value="S-adenosyl-L-methionine-dependent methyltransferases"/>
    <property type="match status" value="1"/>
</dbReference>
<feature type="domain" description="Type II methyltransferase M.TaqI-like" evidence="7">
    <location>
        <begin position="344"/>
        <end position="571"/>
    </location>
</feature>
<gene>
    <name evidence="8" type="primary">pglX</name>
    <name evidence="8" type="ORF">FHP05_09085</name>
</gene>
<dbReference type="OrthoDB" id="32195at2"/>
<keyword evidence="9" id="KW-1185">Reference proteome</keyword>
<organism evidence="8 9">
    <name type="scientific">Cerasibacillus terrae</name>
    <dbReference type="NCBI Taxonomy" id="2498845"/>
    <lineage>
        <taxon>Bacteria</taxon>
        <taxon>Bacillati</taxon>
        <taxon>Bacillota</taxon>
        <taxon>Bacilli</taxon>
        <taxon>Bacillales</taxon>
        <taxon>Bacillaceae</taxon>
        <taxon>Cerasibacillus</taxon>
    </lineage>
</organism>
<evidence type="ECO:0000256" key="6">
    <source>
        <dbReference type="SAM" id="Coils"/>
    </source>
</evidence>
<reference evidence="8 9" key="1">
    <citation type="submission" date="2019-06" db="EMBL/GenBank/DDBJ databases">
        <title>Cerasibacillus sp. nov., isolated from maize field.</title>
        <authorList>
            <person name="Lin S.-Y."/>
            <person name="Tsai C.-F."/>
            <person name="Young C.-C."/>
        </authorList>
    </citation>
    <scope>NUCLEOTIDE SEQUENCE [LARGE SCALE GENOMIC DNA]</scope>
    <source>
        <strain evidence="8 9">CC-CFT480</strain>
    </source>
</reference>
<keyword evidence="4" id="KW-0949">S-adenosyl-L-methionine</keyword>
<dbReference type="PRINTS" id="PR00507">
    <property type="entry name" value="N12N6MTFRASE"/>
</dbReference>
<accession>A0A5C8NTK7</accession>
<dbReference type="RefSeq" id="WP_147667281.1">
    <property type="nucleotide sequence ID" value="NZ_VDUW01000005.1"/>
</dbReference>
<keyword evidence="2 8" id="KW-0489">Methyltransferase</keyword>
<keyword evidence="6" id="KW-0175">Coiled coil</keyword>
<dbReference type="AlphaFoldDB" id="A0A5C8NTK7"/>
<dbReference type="NCBIfam" id="NF033452">
    <property type="entry name" value="BREX_1_MTaseX"/>
    <property type="match status" value="1"/>
</dbReference>
<keyword evidence="3 8" id="KW-0808">Transferase</keyword>
<dbReference type="PANTHER" id="PTHR33841">
    <property type="entry name" value="DNA METHYLTRANSFERASE YEEA-RELATED"/>
    <property type="match status" value="1"/>
</dbReference>
<dbReference type="InterPro" id="IPR047939">
    <property type="entry name" value="BREX_1_PglX"/>
</dbReference>
<comment type="catalytic activity">
    <reaction evidence="5">
        <text>a 2'-deoxyadenosine in DNA + S-adenosyl-L-methionine = an N(6)-methyl-2'-deoxyadenosine in DNA + S-adenosyl-L-homocysteine + H(+)</text>
        <dbReference type="Rhea" id="RHEA:15197"/>
        <dbReference type="Rhea" id="RHEA-COMP:12418"/>
        <dbReference type="Rhea" id="RHEA-COMP:12419"/>
        <dbReference type="ChEBI" id="CHEBI:15378"/>
        <dbReference type="ChEBI" id="CHEBI:57856"/>
        <dbReference type="ChEBI" id="CHEBI:59789"/>
        <dbReference type="ChEBI" id="CHEBI:90615"/>
        <dbReference type="ChEBI" id="CHEBI:90616"/>
        <dbReference type="EC" id="2.1.1.72"/>
    </reaction>
</comment>
<evidence type="ECO:0000256" key="3">
    <source>
        <dbReference type="ARBA" id="ARBA00022679"/>
    </source>
</evidence>
<dbReference type="GO" id="GO:0032259">
    <property type="term" value="P:methylation"/>
    <property type="evidence" value="ECO:0007669"/>
    <property type="project" value="UniProtKB-KW"/>
</dbReference>
<evidence type="ECO:0000313" key="8">
    <source>
        <dbReference type="EMBL" id="TXL64463.1"/>
    </source>
</evidence>
<sequence length="1162" mass="137138">MNKSVLKTFAIKAREELLEKVALQARKIGISEDRIQDATLESSDAIYVDGRLLYDDERKQRDNLIARVKEIGFNRVMEETAYTWFNRFVALRFMEVNNYLPTKVRVLSSEDGESNVPDMIKEVLSLDLDIDKEYVYELKMNNDTEELFKYLITLHCNDLNRYMPFMFETIEDYMLILFPEGLLGTDSFVREMIDTDQILEEDWKEVEIIGWMYQYYIAVENERVIRAKKRYKKEEIPYATQLFTPKWIVRYMVQNSLGRYWIEAHPEQYDLIKNWEYYLEPREKNFEKKLEPYMNRQLNVEDIKCFDPAMGSGHILVYMFDVLFEIYSECGYIKRDIPRLIIENNLYGLDIDNRAYQLACFSVVMKALEYNKRFLRHIERDGLTLNLSAIQETSHLNTNDITFLAGESLGETYDLMSEFVNQFKDAKAIGSLIKIESLDLDFLQRRLSIIEKESDDLFAVEQKDRILPLFKQLIKQAKIMNEKYDVFVTNPPYAGRRYVTKEVTAYLDEYYPEVKSDLFSSFIEYSFSVTKENGQMGFMTPYVWMFISSYEKLRRKMIKDRNISSLVQLEYSGFDGATVPICTFTLRNYNSGTDGEYVRLADFRGAANQPIKTLEAVQDPSVPYRYSFNQENFSKIPGSPIAYWARNAFINNFEEKSIMDFYEVRSGIMTGNDSLHLRIWFEVNQKKINFRCKYPSDMADYVWFPINKGGEYKKYYGNNEYVINLEKNGEKIKENSKNFRLRDKKYYFKSGITWSRISSSKIAFRVNEAGTLFGDAGPIIFIKNINERIYILAFLVSKVTNELLKFINPTLNYQIRDIETLPLIFDKDKERDIVEMMEDNIKLSIFDWDSFETSWDFSKHPLLKFPASTIKSSFKQWSDFAENQFYRLKKNEEELNRIFIEIYGLQDELTPEVAEEDVTVRKADLERDIRSFISYAIGCSFGRYSLDEEGLVYAGGEFDGSRYKTFPADKDNILPILPGAYFEDDIVTRFIDFVRVTYGDETLEENLNFVADAIGRKKNETARESIRRYVLNNFYKDHVKTYKKRPIYWLFTSGKEKAFNCLIYMHRYDKTTLSRIRTDYLHDVQTRYETIRNDLLSLIASDATSSEIRHAKKELKSIEKKIAELKEYDEKLHHMADMQIEIDLDDGVKVNYEEFKGLVAKI</sequence>
<evidence type="ECO:0000313" key="9">
    <source>
        <dbReference type="Proteomes" id="UP000321574"/>
    </source>
</evidence>
<dbReference type="GO" id="GO:0006304">
    <property type="term" value="P:DNA modification"/>
    <property type="evidence" value="ECO:0007669"/>
    <property type="project" value="InterPro"/>
</dbReference>
<dbReference type="Pfam" id="PF07669">
    <property type="entry name" value="Eco57I"/>
    <property type="match status" value="1"/>
</dbReference>
<evidence type="ECO:0000256" key="2">
    <source>
        <dbReference type="ARBA" id="ARBA00022603"/>
    </source>
</evidence>
<comment type="caution">
    <text evidence="8">The sequence shown here is derived from an EMBL/GenBank/DDBJ whole genome shotgun (WGS) entry which is preliminary data.</text>
</comment>
<dbReference type="PANTHER" id="PTHR33841:SF1">
    <property type="entry name" value="DNA METHYLTRANSFERASE A"/>
    <property type="match status" value="1"/>
</dbReference>
<dbReference type="InterPro" id="IPR029063">
    <property type="entry name" value="SAM-dependent_MTases_sf"/>
</dbReference>
<dbReference type="GO" id="GO:0009007">
    <property type="term" value="F:site-specific DNA-methyltransferase (adenine-specific) activity"/>
    <property type="evidence" value="ECO:0007669"/>
    <property type="project" value="UniProtKB-EC"/>
</dbReference>
<evidence type="ECO:0000256" key="1">
    <source>
        <dbReference type="ARBA" id="ARBA00011900"/>
    </source>
</evidence>
<evidence type="ECO:0000259" key="7">
    <source>
        <dbReference type="Pfam" id="PF07669"/>
    </source>
</evidence>
<dbReference type="InterPro" id="IPR011639">
    <property type="entry name" value="MethylTrfase_TaqI-like_dom"/>
</dbReference>